<dbReference type="Proteomes" id="UP000199691">
    <property type="component" value="Unassembled WGS sequence"/>
</dbReference>
<reference evidence="2" key="1">
    <citation type="submission" date="2016-10" db="EMBL/GenBank/DDBJ databases">
        <authorList>
            <person name="Varghese N."/>
            <person name="Submissions S."/>
        </authorList>
    </citation>
    <scope>NUCLEOTIDE SEQUENCE [LARGE SCALE GENOMIC DNA]</scope>
    <source>
        <strain evidence="2">CGMCC 4.6609</strain>
    </source>
</reference>
<dbReference type="InterPro" id="IPR008949">
    <property type="entry name" value="Isoprenoid_synthase_dom_sf"/>
</dbReference>
<dbReference type="OrthoDB" id="2989600at2"/>
<accession>A0A1H0X3V8</accession>
<dbReference type="SUPFAM" id="SSF48576">
    <property type="entry name" value="Terpenoid synthases"/>
    <property type="match status" value="1"/>
</dbReference>
<keyword evidence="2" id="KW-1185">Reference proteome</keyword>
<dbReference type="EMBL" id="FNIX01000032">
    <property type="protein sequence ID" value="SDP97529.1"/>
    <property type="molecule type" value="Genomic_DNA"/>
</dbReference>
<name>A0A1H0X3V8_9PSEU</name>
<dbReference type="STRING" id="641025.SAMN05421507_1329"/>
<dbReference type="RefSeq" id="WP_143023033.1">
    <property type="nucleotide sequence ID" value="NZ_FNIX01000032.1"/>
</dbReference>
<protein>
    <recommendedName>
        <fullName evidence="3">Terpene synthase family, metal binding domain</fullName>
    </recommendedName>
</protein>
<evidence type="ECO:0000313" key="2">
    <source>
        <dbReference type="Proteomes" id="UP000199691"/>
    </source>
</evidence>
<organism evidence="1 2">
    <name type="scientific">Lentzea jiangxiensis</name>
    <dbReference type="NCBI Taxonomy" id="641025"/>
    <lineage>
        <taxon>Bacteria</taxon>
        <taxon>Bacillati</taxon>
        <taxon>Actinomycetota</taxon>
        <taxon>Actinomycetes</taxon>
        <taxon>Pseudonocardiales</taxon>
        <taxon>Pseudonocardiaceae</taxon>
        <taxon>Lentzea</taxon>
    </lineage>
</organism>
<evidence type="ECO:0008006" key="3">
    <source>
        <dbReference type="Google" id="ProtNLM"/>
    </source>
</evidence>
<evidence type="ECO:0000313" key="1">
    <source>
        <dbReference type="EMBL" id="SDP97529.1"/>
    </source>
</evidence>
<gene>
    <name evidence="1" type="ORF">SAMN05421507_1329</name>
</gene>
<dbReference type="Gene3D" id="1.10.600.10">
    <property type="entry name" value="Farnesyl Diphosphate Synthase"/>
    <property type="match status" value="1"/>
</dbReference>
<sequence>MPRESDLAPEATHPDTRLLEADLASWVRRAGLPEDEVLRNGVARLTAGVLPAARTERLIALARWIAVLFWLDDRSDHAQADPAEVSESSRSLLAAMTGADGGSPFVRAVGEEWRVICDPMSEAWRARALKAFAWHGEALAAEARRRHLMPTWATYGDLRPWTNGVFLYHLIVHTASDITAWRNDIASVAREAVSGDVENLVLITMRTESLTMEQAVRRIDDEISVRCEDYVGYERLALEQARTWCAPERMALRVVLNGIRSALAGHARWLSESGRHTTAGVAL</sequence>
<dbReference type="Pfam" id="PF19086">
    <property type="entry name" value="Terpene_syn_C_2"/>
    <property type="match status" value="2"/>
</dbReference>
<dbReference type="AlphaFoldDB" id="A0A1H0X3V8"/>
<proteinExistence type="predicted"/>